<feature type="region of interest" description="Disordered" evidence="2">
    <location>
        <begin position="1044"/>
        <end position="1079"/>
    </location>
</feature>
<dbReference type="EMBL" id="JAOPHQ010003763">
    <property type="protein sequence ID" value="KAK0141664.1"/>
    <property type="molecule type" value="Genomic_DNA"/>
</dbReference>
<protein>
    <submittedName>
        <fullName evidence="3">KH domain-containing protein 3</fullName>
    </submittedName>
</protein>
<dbReference type="PANTHER" id="PTHR44826">
    <property type="entry name" value="SPORE COAT PROTEIN SP85"/>
    <property type="match status" value="1"/>
</dbReference>
<evidence type="ECO:0000313" key="3">
    <source>
        <dbReference type="EMBL" id="KAK0141664.1"/>
    </source>
</evidence>
<proteinExistence type="predicted"/>
<feature type="compositionally biased region" description="Basic and acidic residues" evidence="2">
    <location>
        <begin position="283"/>
        <end position="324"/>
    </location>
</feature>
<feature type="compositionally biased region" description="Polar residues" evidence="2">
    <location>
        <begin position="1000"/>
        <end position="1012"/>
    </location>
</feature>
<feature type="compositionally biased region" description="Polar residues" evidence="2">
    <location>
        <begin position="334"/>
        <end position="355"/>
    </location>
</feature>
<feature type="region of interest" description="Disordered" evidence="2">
    <location>
        <begin position="681"/>
        <end position="714"/>
    </location>
</feature>
<feature type="compositionally biased region" description="Low complexity" evidence="2">
    <location>
        <begin position="197"/>
        <end position="207"/>
    </location>
</feature>
<feature type="compositionally biased region" description="Polar residues" evidence="2">
    <location>
        <begin position="168"/>
        <end position="179"/>
    </location>
</feature>
<sequence>MPASKRSSESHSPQAKMMKLDEDEEATPGAKNSSHKTEDAHERTVPPWTKKKDPPTAKEEDEEVASVLHQSKRSPHQHDSDPPLKRAKLFIATSASSGTASPQSTESRSSQKRPASTELSRTASSESDGELSGDDSKVSPFIRTGAGDASRCVMTFPNRAKRAATESLVDQSVTSQTLDGGTPPYPSETDHNYGRASDGSSDSSVVDEATNTETKEVNVSSAAAAETTEGINSASLPSLPATPDSVQSTHPAAEARRPEGQEPTQSTAEVGSSTEHVNNQDGETSRETLDPVRPNEKHEEHETEVPLERTSREPDSRNHIDGKTVEPLPPAETSDPSSSNRKPSVTVGVNLSASQSERRSGLVEPEDIMRHLTGPGAELRAEETQDPAPEELKPDMTQQNVTEPTGVTEALRKAGLESNPASNQTTATNCYQEQVLAGPSEVSVTPAETRGLPQREDEAQVKTLLTLEKTPTAEPVLPDLEAPAVEDKLANCSGVHPVVESLGSQSGVQADLGERNRAVSVAEESIAAPETSAEIQQVHDVQELDDSTVSSSTEVVVTNREEHVGRMYECVTVQESEITSNLDSTTPSQGICDVVPAENTQPEVMQNVDTSTQPEVMQNVDTSTQPEVMQNVDTSTQPEVMQNVETSTQPEVMQNFETSTQPEVMQNVDTSTQPEVMQNVDTSTQPEDMQNVETSTQPEDMQNVDTSTQPEDMQNVETSIQPEDMQNVDTSTQPEDMQNVETSIQPEDMQNVETSIQPEDMQNVDTSTQPEDMQNVDTSTQPEVMQNVDTSTQPEVMQNVETSTQPEDMQNVETSTQPEDMQNVDTSTQPEVMQNVDTSTQPEVMQNVDTSTQPEVMQNVDTSTQPEVMQNVDTSTQPEDMQNVDTSTQPEVMQNVDTSTQPEDMQNVDTSTQPEDMQNVDTSTQPEVMQNIDTSTGTSSDVSAQVTVTNPDRRQTYECVSEHLTVQETQSTPNLVSTTTDPIPAEKTGPDGTQHLDVTLGTSSNGPEHLPNTESEVVSECATGEEVQPEVNLSSSTVIFEEKPDLVDTEATMEEVSQKVDNDSAVPGLSSHGQGPYGG</sequence>
<reference evidence="3" key="1">
    <citation type="journal article" date="2023" name="Front. Mar. Sci.">
        <title>A new Merluccius polli reference genome to investigate the effects of global change in West African waters.</title>
        <authorList>
            <person name="Mateo J.L."/>
            <person name="Blanco-Fernandez C."/>
            <person name="Garcia-Vazquez E."/>
            <person name="Machado-Schiaffino G."/>
        </authorList>
    </citation>
    <scope>NUCLEOTIDE SEQUENCE</scope>
    <source>
        <strain evidence="3">C29</strain>
        <tissue evidence="3">Fin</tissue>
    </source>
</reference>
<dbReference type="Proteomes" id="UP001174136">
    <property type="component" value="Unassembled WGS sequence"/>
</dbReference>
<feature type="region of interest" description="Disordered" evidence="2">
    <location>
        <begin position="1"/>
        <end position="404"/>
    </location>
</feature>
<dbReference type="PANTHER" id="PTHR44826:SF3">
    <property type="entry name" value="SPORE COAT PROTEIN SP85"/>
    <property type="match status" value="1"/>
</dbReference>
<feature type="region of interest" description="Disordered" evidence="2">
    <location>
        <begin position="719"/>
        <end position="738"/>
    </location>
</feature>
<name>A0AA47MKA6_MERPO</name>
<feature type="compositionally biased region" description="Polar residues" evidence="2">
    <location>
        <begin position="727"/>
        <end position="738"/>
    </location>
</feature>
<keyword evidence="1" id="KW-0677">Repeat</keyword>
<feature type="compositionally biased region" description="Polar residues" evidence="2">
    <location>
        <begin position="763"/>
        <end position="950"/>
    </location>
</feature>
<evidence type="ECO:0000256" key="1">
    <source>
        <dbReference type="ARBA" id="ARBA00022737"/>
    </source>
</evidence>
<feature type="compositionally biased region" description="Polar residues" evidence="2">
    <location>
        <begin position="209"/>
        <end position="221"/>
    </location>
</feature>
<organism evidence="3 4">
    <name type="scientific">Merluccius polli</name>
    <name type="common">Benguela hake</name>
    <name type="synonym">Merluccius cadenati</name>
    <dbReference type="NCBI Taxonomy" id="89951"/>
    <lineage>
        <taxon>Eukaryota</taxon>
        <taxon>Metazoa</taxon>
        <taxon>Chordata</taxon>
        <taxon>Craniata</taxon>
        <taxon>Vertebrata</taxon>
        <taxon>Euteleostomi</taxon>
        <taxon>Actinopterygii</taxon>
        <taxon>Neopterygii</taxon>
        <taxon>Teleostei</taxon>
        <taxon>Neoteleostei</taxon>
        <taxon>Acanthomorphata</taxon>
        <taxon>Zeiogadaria</taxon>
        <taxon>Gadariae</taxon>
        <taxon>Gadiformes</taxon>
        <taxon>Gadoidei</taxon>
        <taxon>Merlucciidae</taxon>
        <taxon>Merluccius</taxon>
    </lineage>
</organism>
<evidence type="ECO:0000313" key="4">
    <source>
        <dbReference type="Proteomes" id="UP001174136"/>
    </source>
</evidence>
<feature type="compositionally biased region" description="Polar residues" evidence="2">
    <location>
        <begin position="262"/>
        <end position="282"/>
    </location>
</feature>
<feature type="region of interest" description="Disordered" evidence="2">
    <location>
        <begin position="966"/>
        <end position="1012"/>
    </location>
</feature>
<feature type="region of interest" description="Disordered" evidence="2">
    <location>
        <begin position="743"/>
        <end position="950"/>
    </location>
</feature>
<dbReference type="AlphaFoldDB" id="A0AA47MKA6"/>
<evidence type="ECO:0000256" key="2">
    <source>
        <dbReference type="SAM" id="MobiDB-lite"/>
    </source>
</evidence>
<feature type="compositionally biased region" description="Polar residues" evidence="2">
    <location>
        <begin position="93"/>
        <end position="123"/>
    </location>
</feature>
<comment type="caution">
    <text evidence="3">The sequence shown here is derived from an EMBL/GenBank/DDBJ whole genome shotgun (WGS) entry which is preliminary data.</text>
</comment>
<gene>
    <name evidence="3" type="primary">Khdc3_0</name>
    <name evidence="3" type="ORF">N1851_020679</name>
</gene>
<accession>A0AA47MKA6</accession>
<dbReference type="InterPro" id="IPR051860">
    <property type="entry name" value="Plasmodium_CSP_Invasion"/>
</dbReference>
<feature type="compositionally biased region" description="Basic and acidic residues" evidence="2">
    <location>
        <begin position="35"/>
        <end position="58"/>
    </location>
</feature>
<feature type="compositionally biased region" description="Polar residues" evidence="2">
    <location>
        <begin position="966"/>
        <end position="981"/>
    </location>
</feature>
<keyword evidence="4" id="KW-1185">Reference proteome</keyword>